<dbReference type="PANTHER" id="PTHR30337">
    <property type="entry name" value="COMPONENT OF ATP-DEPENDENT DSDNA EXONUCLEASE"/>
    <property type="match status" value="1"/>
</dbReference>
<dbReference type="InterPro" id="IPR029052">
    <property type="entry name" value="Metallo-depent_PP-like"/>
</dbReference>
<dbReference type="InterPro" id="IPR050535">
    <property type="entry name" value="DNA_Repair-Maintenance_Comp"/>
</dbReference>
<dbReference type="CDD" id="cd00840">
    <property type="entry name" value="MPP_Mre11_N"/>
    <property type="match status" value="1"/>
</dbReference>
<comment type="caution">
    <text evidence="6">The sequence shown here is derived from an EMBL/GenBank/DDBJ whole genome shotgun (WGS) entry which is preliminary data.</text>
</comment>
<evidence type="ECO:0000256" key="3">
    <source>
        <dbReference type="ARBA" id="ARBA00022839"/>
    </source>
</evidence>
<dbReference type="Gene3D" id="3.60.21.10">
    <property type="match status" value="1"/>
</dbReference>
<dbReference type="PANTHER" id="PTHR30337:SF0">
    <property type="entry name" value="NUCLEASE SBCCD SUBUNIT D"/>
    <property type="match status" value="1"/>
</dbReference>
<evidence type="ECO:0000256" key="4">
    <source>
        <dbReference type="SAM" id="MobiDB-lite"/>
    </source>
</evidence>
<organism evidence="6 7">
    <name type="scientific">Ignisphaera aggregans</name>
    <dbReference type="NCBI Taxonomy" id="334771"/>
    <lineage>
        <taxon>Archaea</taxon>
        <taxon>Thermoproteota</taxon>
        <taxon>Thermoprotei</taxon>
        <taxon>Desulfurococcales</taxon>
        <taxon>Desulfurococcaceae</taxon>
        <taxon>Ignisphaera</taxon>
    </lineage>
</organism>
<dbReference type="InterPro" id="IPR041796">
    <property type="entry name" value="Mre11_N"/>
</dbReference>
<protein>
    <submittedName>
        <fullName evidence="6">DNA repair exonuclease</fullName>
    </submittedName>
</protein>
<sequence length="415" mass="46575">MLVLHVSDTHLGAIPGGLPFRFRDILEAFKETVDIAIREHVDIYIHAGDFFDRAHPPPEAYIVAYKQLKRLRDSGIRVVVIAGQHDMPKRYSVSPLTFLAETGVADIVAINDVIRSVITVNGKEYELVLVPYGCRDRISLIKPSIANSILVAHLLLKELGLPVHDASVNDIANFKYVALGDYHEHRILRHPTGTPIVYSGATETLRRDEYSEAGKYVVLADLSGDEAQIQLIKLSSVRPWIIGEYQSLAQAIEDVSRRARSILAQGLKKPMIVVTIKSQITQLAYREFDKLVKQGLIEYYTIEGVESESDKKRFESTQYLSRDVDKLDLRAALRSILKMEPLVDMVLELIQDPSDITAKKLVEMLINNEDLLRSLEMMASHTHTVTTVRTSSSGSTSLQPSTKSSSLISFLRREK</sequence>
<dbReference type="AlphaFoldDB" id="A0A832YYL9"/>
<evidence type="ECO:0000259" key="5">
    <source>
        <dbReference type="Pfam" id="PF00149"/>
    </source>
</evidence>
<dbReference type="Pfam" id="PF00149">
    <property type="entry name" value="Metallophos"/>
    <property type="match status" value="1"/>
</dbReference>
<gene>
    <name evidence="6" type="ORF">EYH02_01185</name>
</gene>
<dbReference type="Proteomes" id="UP000605805">
    <property type="component" value="Unassembled WGS sequence"/>
</dbReference>
<dbReference type="EMBL" id="DQTV01000029">
    <property type="protein sequence ID" value="HIP56676.1"/>
    <property type="molecule type" value="Genomic_DNA"/>
</dbReference>
<dbReference type="SUPFAM" id="SSF56300">
    <property type="entry name" value="Metallo-dependent phosphatases"/>
    <property type="match status" value="1"/>
</dbReference>
<evidence type="ECO:0000313" key="7">
    <source>
        <dbReference type="Proteomes" id="UP000605805"/>
    </source>
</evidence>
<reference evidence="6" key="1">
    <citation type="journal article" date="2020" name="ISME J.">
        <title>Gammaproteobacteria mediating utilization of methyl-, sulfur- and petroleum organic compounds in deep ocean hydrothermal plumes.</title>
        <authorList>
            <person name="Zhou Z."/>
            <person name="Liu Y."/>
            <person name="Pan J."/>
            <person name="Cron B.R."/>
            <person name="Toner B.M."/>
            <person name="Anantharaman K."/>
            <person name="Breier J.A."/>
            <person name="Dick G.J."/>
            <person name="Li M."/>
        </authorList>
    </citation>
    <scope>NUCLEOTIDE SEQUENCE</scope>
    <source>
        <strain evidence="6">SZUA-1435</strain>
    </source>
</reference>
<name>A0A832YYL9_9CREN</name>
<dbReference type="GO" id="GO:0004527">
    <property type="term" value="F:exonuclease activity"/>
    <property type="evidence" value="ECO:0007669"/>
    <property type="project" value="UniProtKB-KW"/>
</dbReference>
<feature type="domain" description="Calcineurin-like phosphoesterase" evidence="5">
    <location>
        <begin position="1"/>
        <end position="123"/>
    </location>
</feature>
<evidence type="ECO:0000313" key="6">
    <source>
        <dbReference type="EMBL" id="HIP56676.1"/>
    </source>
</evidence>
<keyword evidence="1" id="KW-0540">Nuclease</keyword>
<keyword evidence="3 6" id="KW-0269">Exonuclease</keyword>
<feature type="region of interest" description="Disordered" evidence="4">
    <location>
        <begin position="386"/>
        <end position="415"/>
    </location>
</feature>
<evidence type="ECO:0000256" key="1">
    <source>
        <dbReference type="ARBA" id="ARBA00022722"/>
    </source>
</evidence>
<proteinExistence type="predicted"/>
<evidence type="ECO:0000256" key="2">
    <source>
        <dbReference type="ARBA" id="ARBA00022801"/>
    </source>
</evidence>
<keyword evidence="2" id="KW-0378">Hydrolase</keyword>
<dbReference type="InterPro" id="IPR004843">
    <property type="entry name" value="Calcineurin-like_PHP"/>
</dbReference>
<accession>A0A832YYL9</accession>
<feature type="compositionally biased region" description="Low complexity" evidence="4">
    <location>
        <begin position="386"/>
        <end position="409"/>
    </location>
</feature>